<dbReference type="Pfam" id="PF13561">
    <property type="entry name" value="adh_short_C2"/>
    <property type="match status" value="1"/>
</dbReference>
<dbReference type="GO" id="GO:0016491">
    <property type="term" value="F:oxidoreductase activity"/>
    <property type="evidence" value="ECO:0007669"/>
    <property type="project" value="UniProtKB-KW"/>
</dbReference>
<keyword evidence="2" id="KW-0560">Oxidoreductase</keyword>
<dbReference type="PANTHER" id="PTHR24321">
    <property type="entry name" value="DEHYDROGENASES, SHORT CHAIN"/>
    <property type="match status" value="1"/>
</dbReference>
<name>A0A4V1AZD2_9BURK</name>
<comment type="similarity">
    <text evidence="1">Belongs to the short-chain dehydrogenases/reductases (SDR) family.</text>
</comment>
<dbReference type="Proteomes" id="UP000295727">
    <property type="component" value="Chromosome 2"/>
</dbReference>
<organism evidence="3 4">
    <name type="scientific">Paraburkholderia pallida</name>
    <dbReference type="NCBI Taxonomy" id="2547399"/>
    <lineage>
        <taxon>Bacteria</taxon>
        <taxon>Pseudomonadati</taxon>
        <taxon>Pseudomonadota</taxon>
        <taxon>Betaproteobacteria</taxon>
        <taxon>Burkholderiales</taxon>
        <taxon>Burkholderiaceae</taxon>
        <taxon>Paraburkholderia</taxon>
    </lineage>
</organism>
<dbReference type="KEGG" id="ppai:E1956_16525"/>
<protein>
    <submittedName>
        <fullName evidence="3">SDR family oxidoreductase</fullName>
    </submittedName>
</protein>
<dbReference type="PANTHER" id="PTHR24321:SF15">
    <property type="entry name" value="OXIDOREDUCTASE UCPA"/>
    <property type="match status" value="1"/>
</dbReference>
<dbReference type="InterPro" id="IPR002347">
    <property type="entry name" value="SDR_fam"/>
</dbReference>
<gene>
    <name evidence="3" type="ORF">E1956_16525</name>
</gene>
<dbReference type="SUPFAM" id="SSF51735">
    <property type="entry name" value="NAD(P)-binding Rossmann-fold domains"/>
    <property type="match status" value="1"/>
</dbReference>
<proteinExistence type="inferred from homology"/>
<keyword evidence="4" id="KW-1185">Reference proteome</keyword>
<dbReference type="EMBL" id="CP038149">
    <property type="protein sequence ID" value="QBQ98862.1"/>
    <property type="molecule type" value="Genomic_DNA"/>
</dbReference>
<dbReference type="AlphaFoldDB" id="A0A4V1AZD2"/>
<dbReference type="PROSITE" id="PS00061">
    <property type="entry name" value="ADH_SHORT"/>
    <property type="match status" value="1"/>
</dbReference>
<evidence type="ECO:0000256" key="2">
    <source>
        <dbReference type="ARBA" id="ARBA00023002"/>
    </source>
</evidence>
<dbReference type="Gene3D" id="3.40.50.720">
    <property type="entry name" value="NAD(P)-binding Rossmann-like Domain"/>
    <property type="match status" value="1"/>
</dbReference>
<dbReference type="FunFam" id="3.40.50.720:FF:000084">
    <property type="entry name" value="Short-chain dehydrogenase reductase"/>
    <property type="match status" value="1"/>
</dbReference>
<evidence type="ECO:0000313" key="4">
    <source>
        <dbReference type="Proteomes" id="UP000295727"/>
    </source>
</evidence>
<dbReference type="OrthoDB" id="8687320at2"/>
<dbReference type="PRINTS" id="PR00081">
    <property type="entry name" value="GDHRDH"/>
</dbReference>
<dbReference type="PRINTS" id="PR00080">
    <property type="entry name" value="SDRFAMILY"/>
</dbReference>
<evidence type="ECO:0000313" key="3">
    <source>
        <dbReference type="EMBL" id="QBQ98862.1"/>
    </source>
</evidence>
<reference evidence="3 4" key="1">
    <citation type="submission" date="2019-03" db="EMBL/GenBank/DDBJ databases">
        <title>Paraburkholderia sp. 7MH5, isolated from subtropical forest soil.</title>
        <authorList>
            <person name="Gao Z.-H."/>
            <person name="Qiu L.-H."/>
        </authorList>
    </citation>
    <scope>NUCLEOTIDE SEQUENCE [LARGE SCALE GENOMIC DNA]</scope>
    <source>
        <strain evidence="3 4">7MH5</strain>
    </source>
</reference>
<dbReference type="RefSeq" id="WP_134751063.1">
    <property type="nucleotide sequence ID" value="NZ_CP038149.1"/>
</dbReference>
<evidence type="ECO:0000256" key="1">
    <source>
        <dbReference type="ARBA" id="ARBA00006484"/>
    </source>
</evidence>
<accession>A0A4V1AZD2</accession>
<dbReference type="InterPro" id="IPR036291">
    <property type="entry name" value="NAD(P)-bd_dom_sf"/>
</dbReference>
<dbReference type="InterPro" id="IPR020904">
    <property type="entry name" value="Sc_DH/Rdtase_CS"/>
</dbReference>
<sequence>MGRLDNKIALVTGAGQGIGEAIVELFAREGAHVVVSDLDLARANEVAAQIVRSGGRAAACGLDVTDEPGWQRAIAWIQAELGGLDILVNNAGVALVKSIEDTSLAQFRNVMRVNVEGVFLGIKHAAPALAARAKGRATTAAIVNLASVLGVQGIPDNIAYGTSKAAVRQLSRCAAIEFAERDTPIRVNAVLPAVTDTPMVRREIEEWAELGTFGTRDVETTRAAFGARVPLKRIGSAAEIAYTVLFAASDESSFTTGAEYAVDGGRLAV</sequence>